<evidence type="ECO:0000313" key="1">
    <source>
        <dbReference type="EMBL" id="GAG50028.1"/>
    </source>
</evidence>
<accession>X0YNJ5</accession>
<gene>
    <name evidence="1" type="ORF">S01H1_84039</name>
</gene>
<dbReference type="EMBL" id="BARS01057276">
    <property type="protein sequence ID" value="GAG50028.1"/>
    <property type="molecule type" value="Genomic_DNA"/>
</dbReference>
<feature type="non-terminal residue" evidence="1">
    <location>
        <position position="1"/>
    </location>
</feature>
<sequence>TGAQHERIFELKNPGFEYQSPMVIGSGVGGGWISPHRMCEVKTHIHGETTKDCRFHAWGYDGEDFGSVAIIEDKDGFVSKVSPDHIRFTDRDADETL</sequence>
<dbReference type="AlphaFoldDB" id="X0YNJ5"/>
<reference evidence="1" key="1">
    <citation type="journal article" date="2014" name="Front. Microbiol.">
        <title>High frequency of phylogenetically diverse reductive dehalogenase-homologous genes in deep subseafloor sedimentary metagenomes.</title>
        <authorList>
            <person name="Kawai M."/>
            <person name="Futagami T."/>
            <person name="Toyoda A."/>
            <person name="Takaki Y."/>
            <person name="Nishi S."/>
            <person name="Hori S."/>
            <person name="Arai W."/>
            <person name="Tsubouchi T."/>
            <person name="Morono Y."/>
            <person name="Uchiyama I."/>
            <person name="Ito T."/>
            <person name="Fujiyama A."/>
            <person name="Inagaki F."/>
            <person name="Takami H."/>
        </authorList>
    </citation>
    <scope>NUCLEOTIDE SEQUENCE</scope>
    <source>
        <strain evidence="1">Expedition CK06-06</strain>
    </source>
</reference>
<proteinExistence type="predicted"/>
<organism evidence="1">
    <name type="scientific">marine sediment metagenome</name>
    <dbReference type="NCBI Taxonomy" id="412755"/>
    <lineage>
        <taxon>unclassified sequences</taxon>
        <taxon>metagenomes</taxon>
        <taxon>ecological metagenomes</taxon>
    </lineage>
</organism>
<comment type="caution">
    <text evidence="1">The sequence shown here is derived from an EMBL/GenBank/DDBJ whole genome shotgun (WGS) entry which is preliminary data.</text>
</comment>
<protein>
    <submittedName>
        <fullName evidence="1">Uncharacterized protein</fullName>
    </submittedName>
</protein>
<name>X0YNJ5_9ZZZZ</name>